<keyword evidence="2 5" id="KW-0812">Transmembrane</keyword>
<protein>
    <submittedName>
        <fullName evidence="6">Energy-coupling factor transport system permease protein</fullName>
    </submittedName>
</protein>
<keyword evidence="4 5" id="KW-0472">Membrane</keyword>
<dbReference type="EMBL" id="FOOY01000011">
    <property type="protein sequence ID" value="SFG48340.1"/>
    <property type="molecule type" value="Genomic_DNA"/>
</dbReference>
<feature type="transmembrane region" description="Helical" evidence="5">
    <location>
        <begin position="208"/>
        <end position="228"/>
    </location>
</feature>
<dbReference type="RefSeq" id="WP_093672252.1">
    <property type="nucleotide sequence ID" value="NZ_FOOY01000011.1"/>
</dbReference>
<evidence type="ECO:0000313" key="6">
    <source>
        <dbReference type="EMBL" id="SFG48340.1"/>
    </source>
</evidence>
<feature type="transmembrane region" description="Helical" evidence="5">
    <location>
        <begin position="49"/>
        <end position="66"/>
    </location>
</feature>
<dbReference type="STRING" id="269670.SAMN02982927_01852"/>
<evidence type="ECO:0000256" key="4">
    <source>
        <dbReference type="ARBA" id="ARBA00023136"/>
    </source>
</evidence>
<evidence type="ECO:0000256" key="3">
    <source>
        <dbReference type="ARBA" id="ARBA00022989"/>
    </source>
</evidence>
<keyword evidence="7" id="KW-1185">Reference proteome</keyword>
<dbReference type="InterPro" id="IPR003339">
    <property type="entry name" value="ABC/ECF_trnsptr_transmembrane"/>
</dbReference>
<feature type="transmembrane region" description="Helical" evidence="5">
    <location>
        <begin position="78"/>
        <end position="99"/>
    </location>
</feature>
<evidence type="ECO:0000313" key="7">
    <source>
        <dbReference type="Proteomes" id="UP000198752"/>
    </source>
</evidence>
<name>A0A1I2S6F6_9BACL</name>
<feature type="transmembrane region" description="Helical" evidence="5">
    <location>
        <begin position="12"/>
        <end position="43"/>
    </location>
</feature>
<feature type="transmembrane region" description="Helical" evidence="5">
    <location>
        <begin position="111"/>
        <end position="132"/>
    </location>
</feature>
<organism evidence="6 7">
    <name type="scientific">Sporolactobacillus nakayamae</name>
    <dbReference type="NCBI Taxonomy" id="269670"/>
    <lineage>
        <taxon>Bacteria</taxon>
        <taxon>Bacillati</taxon>
        <taxon>Bacillota</taxon>
        <taxon>Bacilli</taxon>
        <taxon>Bacillales</taxon>
        <taxon>Sporolactobacillaceae</taxon>
        <taxon>Sporolactobacillus</taxon>
    </lineage>
</organism>
<keyword evidence="3 5" id="KW-1133">Transmembrane helix</keyword>
<gene>
    <name evidence="6" type="ORF">SAMN02982927_01852</name>
</gene>
<dbReference type="CDD" id="cd16914">
    <property type="entry name" value="EcfT"/>
    <property type="match status" value="1"/>
</dbReference>
<proteinExistence type="predicted"/>
<sequence length="229" mass="25488">MNLTALHVDFRAKLAVFALMFLLSALLTHDVSICIALVFMLMYLWMQGFYRAGVFYFFAGVLIAFLRTLTGSGGVTVFLPDVLLFALLRISLVMMAAYAMVRMPPSEVTAAFMKMGFPAALALPITFMLRFAPTVRGEFRTVFSALRMRGLLSFAHPMRAFEYILIPVITRSAAISDDLAASAELRGIANPGTHSCLRDIRFRTMDGVLILMSVGLTAICLYFDRWVIL</sequence>
<evidence type="ECO:0000256" key="1">
    <source>
        <dbReference type="ARBA" id="ARBA00004141"/>
    </source>
</evidence>
<dbReference type="OrthoDB" id="2064409at2"/>
<dbReference type="Pfam" id="PF02361">
    <property type="entry name" value="CbiQ"/>
    <property type="match status" value="1"/>
</dbReference>
<comment type="subcellular location">
    <subcellularLocation>
        <location evidence="1">Membrane</location>
        <topology evidence="1">Multi-pass membrane protein</topology>
    </subcellularLocation>
</comment>
<dbReference type="GO" id="GO:0005886">
    <property type="term" value="C:plasma membrane"/>
    <property type="evidence" value="ECO:0007669"/>
    <property type="project" value="UniProtKB-ARBA"/>
</dbReference>
<dbReference type="Proteomes" id="UP000198752">
    <property type="component" value="Unassembled WGS sequence"/>
</dbReference>
<evidence type="ECO:0000256" key="2">
    <source>
        <dbReference type="ARBA" id="ARBA00022692"/>
    </source>
</evidence>
<accession>A0A1I2S6F6</accession>
<evidence type="ECO:0000256" key="5">
    <source>
        <dbReference type="SAM" id="Phobius"/>
    </source>
</evidence>
<dbReference type="AlphaFoldDB" id="A0A1I2S6F6"/>
<reference evidence="7" key="1">
    <citation type="submission" date="2016-10" db="EMBL/GenBank/DDBJ databases">
        <authorList>
            <person name="Varghese N."/>
            <person name="Submissions S."/>
        </authorList>
    </citation>
    <scope>NUCLEOTIDE SEQUENCE [LARGE SCALE GENOMIC DNA]</scope>
    <source>
        <strain evidence="7">ATCC 700379</strain>
    </source>
</reference>